<comment type="caution">
    <text evidence="11">The sequence shown here is derived from an EMBL/GenBank/DDBJ whole genome shotgun (WGS) entry which is preliminary data.</text>
</comment>
<feature type="transmembrane region" description="Helical" evidence="9">
    <location>
        <begin position="317"/>
        <end position="338"/>
    </location>
</feature>
<feature type="compositionally biased region" description="Polar residues" evidence="8">
    <location>
        <begin position="7"/>
        <end position="18"/>
    </location>
</feature>
<feature type="transmembrane region" description="Helical" evidence="9">
    <location>
        <begin position="225"/>
        <end position="246"/>
    </location>
</feature>
<feature type="transmembrane region" description="Helical" evidence="9">
    <location>
        <begin position="452"/>
        <end position="473"/>
    </location>
</feature>
<evidence type="ECO:0000313" key="12">
    <source>
        <dbReference type="Proteomes" id="UP000738349"/>
    </source>
</evidence>
<sequence>MDPSKDAQPSKSASLQARRTSHDAEIEKPIGNVVETNTASVALSAALAEQKPDMWSRPMLRLYGIMAVGYLVSTINGFDGSLMGAVNAMKPYQESFGLSGAGSSTGIVFIIYNIGQLVTLPLTPFLSDGYGRRVAIFVGCFVILIGTAVQATAKSLGHFIAGRLLLGLGAAIAQATGPVYAVELAHPAYRGMMAGMYNNFWWLGNIIAGWCTYGSNLHFDNAWAWRIPTVLQAGMPAIVMALVLFFPESPRWLISKDRNDEALAILAKYHGDGDVSAPIVQLQYHEIMQDRAENPSDNRWWDFRELFRDRQARYRTAMVIAMSFFGQWSGNNVVSYFMPAMVLNAGITNTNTQLLLNAINPILSMIAAISGTTVLDRFGRRPMIMLALSGSLFFYILLTAFTAEAQKNDDLAYGVIVSIYLYGICFAAGMTPCQTLYPSECLENRTRAKGSSVKFLFINIAMIVNTFGISVGIKEISWRLYLVYIIWIGIEIIVIYFFFPETAGKTLEELTDIFAAKNPRKESLKKTKVHIDDAGRVLEVDKSATA</sequence>
<dbReference type="PANTHER" id="PTHR48022:SF70">
    <property type="entry name" value="MONOSACCHARIDE TRANSPORTER, PUTATIVE (AFU_ORTHOLOGUE AFUA_5G14540)-RELATED"/>
    <property type="match status" value="1"/>
</dbReference>
<feature type="transmembrane region" description="Helical" evidence="9">
    <location>
        <begin position="383"/>
        <end position="405"/>
    </location>
</feature>
<dbReference type="Gene3D" id="1.20.1250.20">
    <property type="entry name" value="MFS general substrate transporter like domains"/>
    <property type="match status" value="1"/>
</dbReference>
<evidence type="ECO:0000256" key="3">
    <source>
        <dbReference type="ARBA" id="ARBA00022448"/>
    </source>
</evidence>
<keyword evidence="3 7" id="KW-0813">Transport</keyword>
<keyword evidence="5 9" id="KW-1133">Transmembrane helix</keyword>
<keyword evidence="4 9" id="KW-0812">Transmembrane</keyword>
<feature type="transmembrane region" description="Helical" evidence="9">
    <location>
        <begin position="411"/>
        <end position="431"/>
    </location>
</feature>
<feature type="transmembrane region" description="Helical" evidence="9">
    <location>
        <begin position="479"/>
        <end position="499"/>
    </location>
</feature>
<name>A0A9P9IGJ5_9HYPO</name>
<evidence type="ECO:0000256" key="5">
    <source>
        <dbReference type="ARBA" id="ARBA00022989"/>
    </source>
</evidence>
<dbReference type="GO" id="GO:0005351">
    <property type="term" value="F:carbohydrate:proton symporter activity"/>
    <property type="evidence" value="ECO:0007669"/>
    <property type="project" value="TreeGrafter"/>
</dbReference>
<dbReference type="InterPro" id="IPR005828">
    <property type="entry name" value="MFS_sugar_transport-like"/>
</dbReference>
<evidence type="ECO:0000256" key="9">
    <source>
        <dbReference type="SAM" id="Phobius"/>
    </source>
</evidence>
<comment type="subcellular location">
    <subcellularLocation>
        <location evidence="1">Membrane</location>
        <topology evidence="1">Multi-pass membrane protein</topology>
    </subcellularLocation>
</comment>
<feature type="transmembrane region" description="Helical" evidence="9">
    <location>
        <begin position="60"/>
        <end position="78"/>
    </location>
</feature>
<evidence type="ECO:0000256" key="2">
    <source>
        <dbReference type="ARBA" id="ARBA00010992"/>
    </source>
</evidence>
<dbReference type="InterPro" id="IPR020846">
    <property type="entry name" value="MFS_dom"/>
</dbReference>
<feature type="transmembrane region" description="Helical" evidence="9">
    <location>
        <begin position="134"/>
        <end position="153"/>
    </location>
</feature>
<dbReference type="PROSITE" id="PS50850">
    <property type="entry name" value="MFS"/>
    <property type="match status" value="1"/>
</dbReference>
<keyword evidence="12" id="KW-1185">Reference proteome</keyword>
<feature type="domain" description="Major facilitator superfamily (MFS) profile" evidence="10">
    <location>
        <begin position="65"/>
        <end position="503"/>
    </location>
</feature>
<dbReference type="EMBL" id="JAGMUV010000026">
    <property type="protein sequence ID" value="KAH7119222.1"/>
    <property type="molecule type" value="Genomic_DNA"/>
</dbReference>
<evidence type="ECO:0000256" key="4">
    <source>
        <dbReference type="ARBA" id="ARBA00022692"/>
    </source>
</evidence>
<dbReference type="SUPFAM" id="SSF103473">
    <property type="entry name" value="MFS general substrate transporter"/>
    <property type="match status" value="1"/>
</dbReference>
<evidence type="ECO:0000256" key="6">
    <source>
        <dbReference type="ARBA" id="ARBA00023136"/>
    </source>
</evidence>
<dbReference type="InterPro" id="IPR050360">
    <property type="entry name" value="MFS_Sugar_Transporters"/>
</dbReference>
<dbReference type="InterPro" id="IPR003663">
    <property type="entry name" value="Sugar/inositol_transpt"/>
</dbReference>
<reference evidence="11" key="1">
    <citation type="journal article" date="2021" name="Nat. Commun.">
        <title>Genetic determinants of endophytism in the Arabidopsis root mycobiome.</title>
        <authorList>
            <person name="Mesny F."/>
            <person name="Miyauchi S."/>
            <person name="Thiergart T."/>
            <person name="Pickel B."/>
            <person name="Atanasova L."/>
            <person name="Karlsson M."/>
            <person name="Huettel B."/>
            <person name="Barry K.W."/>
            <person name="Haridas S."/>
            <person name="Chen C."/>
            <person name="Bauer D."/>
            <person name="Andreopoulos W."/>
            <person name="Pangilinan J."/>
            <person name="LaButti K."/>
            <person name="Riley R."/>
            <person name="Lipzen A."/>
            <person name="Clum A."/>
            <person name="Drula E."/>
            <person name="Henrissat B."/>
            <person name="Kohler A."/>
            <person name="Grigoriev I.V."/>
            <person name="Martin F.M."/>
            <person name="Hacquard S."/>
        </authorList>
    </citation>
    <scope>NUCLEOTIDE SEQUENCE</scope>
    <source>
        <strain evidence="11">MPI-CAGE-AT-0147</strain>
    </source>
</reference>
<feature type="transmembrane region" description="Helical" evidence="9">
    <location>
        <begin position="98"/>
        <end position="122"/>
    </location>
</feature>
<feature type="region of interest" description="Disordered" evidence="8">
    <location>
        <begin position="1"/>
        <end position="22"/>
    </location>
</feature>
<comment type="similarity">
    <text evidence="2 7">Belongs to the major facilitator superfamily. Sugar transporter (TC 2.A.1.1) family.</text>
</comment>
<feature type="transmembrane region" description="Helical" evidence="9">
    <location>
        <begin position="358"/>
        <end position="376"/>
    </location>
</feature>
<dbReference type="InterPro" id="IPR036259">
    <property type="entry name" value="MFS_trans_sf"/>
</dbReference>
<dbReference type="PANTHER" id="PTHR48022">
    <property type="entry name" value="PLASTIDIC GLUCOSE TRANSPORTER 4"/>
    <property type="match status" value="1"/>
</dbReference>
<evidence type="ECO:0000256" key="7">
    <source>
        <dbReference type="RuleBase" id="RU003346"/>
    </source>
</evidence>
<dbReference type="OrthoDB" id="6133115at2759"/>
<dbReference type="FunFam" id="1.20.1250.20:FF:000134">
    <property type="entry name" value="MFS sugar transporter protein"/>
    <property type="match status" value="1"/>
</dbReference>
<keyword evidence="6 9" id="KW-0472">Membrane</keyword>
<evidence type="ECO:0000256" key="1">
    <source>
        <dbReference type="ARBA" id="ARBA00004141"/>
    </source>
</evidence>
<evidence type="ECO:0000313" key="11">
    <source>
        <dbReference type="EMBL" id="KAH7119222.1"/>
    </source>
</evidence>
<evidence type="ECO:0000256" key="8">
    <source>
        <dbReference type="SAM" id="MobiDB-lite"/>
    </source>
</evidence>
<dbReference type="NCBIfam" id="TIGR00879">
    <property type="entry name" value="SP"/>
    <property type="match status" value="1"/>
</dbReference>
<dbReference type="PRINTS" id="PR00171">
    <property type="entry name" value="SUGRTRNSPORT"/>
</dbReference>
<gene>
    <name evidence="11" type="ORF">EDB81DRAFT_914681</name>
</gene>
<organism evidence="11 12">
    <name type="scientific">Dactylonectria macrodidyma</name>
    <dbReference type="NCBI Taxonomy" id="307937"/>
    <lineage>
        <taxon>Eukaryota</taxon>
        <taxon>Fungi</taxon>
        <taxon>Dikarya</taxon>
        <taxon>Ascomycota</taxon>
        <taxon>Pezizomycotina</taxon>
        <taxon>Sordariomycetes</taxon>
        <taxon>Hypocreomycetidae</taxon>
        <taxon>Hypocreales</taxon>
        <taxon>Nectriaceae</taxon>
        <taxon>Dactylonectria</taxon>
    </lineage>
</organism>
<feature type="transmembrane region" description="Helical" evidence="9">
    <location>
        <begin position="200"/>
        <end position="219"/>
    </location>
</feature>
<evidence type="ECO:0000259" key="10">
    <source>
        <dbReference type="PROSITE" id="PS50850"/>
    </source>
</evidence>
<feature type="transmembrane region" description="Helical" evidence="9">
    <location>
        <begin position="159"/>
        <end position="180"/>
    </location>
</feature>
<dbReference type="AlphaFoldDB" id="A0A9P9IGJ5"/>
<protein>
    <submittedName>
        <fullName evidence="11">Lactose permease</fullName>
    </submittedName>
</protein>
<dbReference type="GO" id="GO:0016020">
    <property type="term" value="C:membrane"/>
    <property type="evidence" value="ECO:0007669"/>
    <property type="project" value="UniProtKB-SubCell"/>
</dbReference>
<proteinExistence type="inferred from homology"/>
<dbReference type="Pfam" id="PF00083">
    <property type="entry name" value="Sugar_tr"/>
    <property type="match status" value="1"/>
</dbReference>
<dbReference type="Proteomes" id="UP000738349">
    <property type="component" value="Unassembled WGS sequence"/>
</dbReference>
<accession>A0A9P9IGJ5</accession>